<dbReference type="Proteomes" id="UP000692954">
    <property type="component" value="Unassembled WGS sequence"/>
</dbReference>
<accession>A0A8S1Q0A1</accession>
<dbReference type="EMBL" id="CAJJDN010000092">
    <property type="protein sequence ID" value="CAD8108671.1"/>
    <property type="molecule type" value="Genomic_DNA"/>
</dbReference>
<name>A0A8S1Q0A1_9CILI</name>
<sequence>MHLIFEIILVILQNQSQFTIYPLRRGKCRINFAYQTIAFEHEIESVKLLFLLNRHSIIFLFLYILIKYLLKLQAANSIGGQEGTYKKIARLNLINKRITQSFQFTAHAWEAENEKELEQLKQNYFYYYKLVLLIYFQCSQCKMELFIFMDQVLEIYKNQTINKSLLRLMVKVIQQVQIKQMNQYFFNQMNNQCILKSLVKVNQLECVQEIKLINGNLIQNKKKLHNQIN</sequence>
<evidence type="ECO:0000313" key="2">
    <source>
        <dbReference type="EMBL" id="CAD8108672.1"/>
    </source>
</evidence>
<proteinExistence type="predicted"/>
<organism evidence="1 3">
    <name type="scientific">Paramecium sonneborni</name>
    <dbReference type="NCBI Taxonomy" id="65129"/>
    <lineage>
        <taxon>Eukaryota</taxon>
        <taxon>Sar</taxon>
        <taxon>Alveolata</taxon>
        <taxon>Ciliophora</taxon>
        <taxon>Intramacronucleata</taxon>
        <taxon>Oligohymenophorea</taxon>
        <taxon>Peniculida</taxon>
        <taxon>Parameciidae</taxon>
        <taxon>Paramecium</taxon>
    </lineage>
</organism>
<evidence type="ECO:0000313" key="1">
    <source>
        <dbReference type="EMBL" id="CAD8108671.1"/>
    </source>
</evidence>
<dbReference type="EMBL" id="CAJJDN010000092">
    <property type="protein sequence ID" value="CAD8108672.1"/>
    <property type="molecule type" value="Genomic_DNA"/>
</dbReference>
<reference evidence="1" key="1">
    <citation type="submission" date="2021-01" db="EMBL/GenBank/DDBJ databases">
        <authorList>
            <consortium name="Genoscope - CEA"/>
            <person name="William W."/>
        </authorList>
    </citation>
    <scope>NUCLEOTIDE SEQUENCE</scope>
</reference>
<gene>
    <name evidence="1" type="ORF">PSON_ATCC_30995.1.T0920009</name>
    <name evidence="2" type="ORF">PSON_ATCC_30995.1.T0920010</name>
</gene>
<evidence type="ECO:0000313" key="3">
    <source>
        <dbReference type="Proteomes" id="UP000692954"/>
    </source>
</evidence>
<dbReference type="AlphaFoldDB" id="A0A8S1Q0A1"/>
<keyword evidence="3" id="KW-1185">Reference proteome</keyword>
<protein>
    <submittedName>
        <fullName evidence="1">Uncharacterized protein</fullName>
    </submittedName>
</protein>
<comment type="caution">
    <text evidence="1">The sequence shown here is derived from an EMBL/GenBank/DDBJ whole genome shotgun (WGS) entry which is preliminary data.</text>
</comment>